<dbReference type="Pfam" id="PF09365">
    <property type="entry name" value="DUF2461"/>
    <property type="match status" value="1"/>
</dbReference>
<evidence type="ECO:0000313" key="2">
    <source>
        <dbReference type="Proteomes" id="UP000219559"/>
    </source>
</evidence>
<name>A0A2A4G676_9FLAO</name>
<reference evidence="1 2" key="1">
    <citation type="submission" date="2017-04" db="EMBL/GenBank/DDBJ databases">
        <title>A new member of the family Flavobacteriaceae isolated from ascidians.</title>
        <authorList>
            <person name="Chen L."/>
        </authorList>
    </citation>
    <scope>NUCLEOTIDE SEQUENCE [LARGE SCALE GENOMIC DNA]</scope>
    <source>
        <strain evidence="1 2">HQA918</strain>
    </source>
</reference>
<dbReference type="AlphaFoldDB" id="A0A2A4G676"/>
<dbReference type="EMBL" id="NBWU01000004">
    <property type="protein sequence ID" value="PCE63931.1"/>
    <property type="molecule type" value="Genomic_DNA"/>
</dbReference>
<keyword evidence="2" id="KW-1185">Reference proteome</keyword>
<protein>
    <submittedName>
        <fullName evidence="1">TIGR02453 family protein</fullName>
    </submittedName>
</protein>
<gene>
    <name evidence="1" type="ORF">B7P33_11800</name>
</gene>
<dbReference type="OrthoDB" id="9794241at2"/>
<dbReference type="Proteomes" id="UP000219559">
    <property type="component" value="Unassembled WGS sequence"/>
</dbReference>
<dbReference type="InterPro" id="IPR015996">
    <property type="entry name" value="UCP028451"/>
</dbReference>
<dbReference type="PANTHER" id="PTHR36452">
    <property type="entry name" value="CHROMOSOME 12, WHOLE GENOME SHOTGUN SEQUENCE"/>
    <property type="match status" value="1"/>
</dbReference>
<organism evidence="1 2">
    <name type="scientific">Sediminicola luteus</name>
    <dbReference type="NCBI Taxonomy" id="319238"/>
    <lineage>
        <taxon>Bacteria</taxon>
        <taxon>Pseudomonadati</taxon>
        <taxon>Bacteroidota</taxon>
        <taxon>Flavobacteriia</taxon>
        <taxon>Flavobacteriales</taxon>
        <taxon>Flavobacteriaceae</taxon>
        <taxon>Sediminicola</taxon>
    </lineage>
</organism>
<evidence type="ECO:0000313" key="1">
    <source>
        <dbReference type="EMBL" id="PCE63931.1"/>
    </source>
</evidence>
<comment type="caution">
    <text evidence="1">The sequence shown here is derived from an EMBL/GenBank/DDBJ whole genome shotgun (WGS) entry which is preliminary data.</text>
</comment>
<sequence>MDSTTRISADTLGFLTELKANNHKEWFTEHKSDYHAALGEVKGFMETLQAKMEVHDAIEKLKMFRIYRDVRFSADKTPYKMHLSGHFVRAGAALRGGYYVHIQPGGSFIATGFWAPEKADLLRIRKELELDASEFKEVLANPALKKAWGELQGDGVKTAPKGFSKEHPDIELIRKKQFIFVKNFSDKAVVSANFQNQVNAAFEAIRPFLDLMSAILTTDLNGESLLD</sequence>
<dbReference type="PIRSF" id="PIRSF028451">
    <property type="entry name" value="UCP028451"/>
    <property type="match status" value="1"/>
</dbReference>
<dbReference type="NCBIfam" id="TIGR02453">
    <property type="entry name" value="TIGR02453 family protein"/>
    <property type="match status" value="1"/>
</dbReference>
<proteinExistence type="predicted"/>
<dbReference type="RefSeq" id="WP_097442648.1">
    <property type="nucleotide sequence ID" value="NZ_NBWU01000004.1"/>
</dbReference>
<dbReference type="InterPro" id="IPR012808">
    <property type="entry name" value="CHP02453"/>
</dbReference>
<accession>A0A2A4G676</accession>
<dbReference type="PANTHER" id="PTHR36452:SF1">
    <property type="entry name" value="DUF2461 DOMAIN-CONTAINING PROTEIN"/>
    <property type="match status" value="1"/>
</dbReference>